<keyword evidence="2" id="KW-0812">Transmembrane</keyword>
<comment type="caution">
    <text evidence="4">The sequence shown here is derived from an EMBL/GenBank/DDBJ whole genome shotgun (WGS) entry which is preliminary data.</text>
</comment>
<feature type="coiled-coil region" evidence="3">
    <location>
        <begin position="212"/>
        <end position="270"/>
    </location>
</feature>
<evidence type="ECO:0000313" key="5">
    <source>
        <dbReference type="Proteomes" id="UP000004728"/>
    </source>
</evidence>
<keyword evidence="2" id="KW-0472">Membrane</keyword>
<feature type="coiled-coil region" evidence="3">
    <location>
        <begin position="416"/>
        <end position="450"/>
    </location>
</feature>
<keyword evidence="5" id="KW-1185">Reference proteome</keyword>
<evidence type="ECO:0000256" key="1">
    <source>
        <dbReference type="ARBA" id="ARBA00007613"/>
    </source>
</evidence>
<dbReference type="Gene3D" id="1.20.1600.10">
    <property type="entry name" value="Outer membrane efflux proteins (OEP)"/>
    <property type="match status" value="1"/>
</dbReference>
<feature type="signal peptide" evidence="2">
    <location>
        <begin position="1"/>
        <end position="20"/>
    </location>
</feature>
<keyword evidence="2" id="KW-0732">Signal</keyword>
<dbReference type="GO" id="GO:0005886">
    <property type="term" value="C:plasma membrane"/>
    <property type="evidence" value="ECO:0007669"/>
    <property type="project" value="UniProtKB-SubCell"/>
</dbReference>
<evidence type="ECO:0000256" key="3">
    <source>
        <dbReference type="SAM" id="Coils"/>
    </source>
</evidence>
<dbReference type="NCBIfam" id="TIGR01845">
    <property type="entry name" value="outer_NodT"/>
    <property type="match status" value="1"/>
</dbReference>
<dbReference type="HOGENOM" id="CLU_012817_13_0_5"/>
<comment type="similarity">
    <text evidence="1 2">Belongs to the outer membrane factor (OMF) (TC 1.B.17) family.</text>
</comment>
<dbReference type="Proteomes" id="UP000004728">
    <property type="component" value="Unassembled WGS sequence"/>
</dbReference>
<dbReference type="PANTHER" id="PTHR30203:SF25">
    <property type="entry name" value="OUTER MEMBRANE PROTEIN-RELATED"/>
    <property type="match status" value="1"/>
</dbReference>
<dbReference type="OrthoDB" id="7181739at2"/>
<feature type="chain" id="PRO_5001438437" evidence="2">
    <location>
        <begin position="21"/>
        <end position="506"/>
    </location>
</feature>
<dbReference type="STRING" id="983920.Y88_2801"/>
<dbReference type="SUPFAM" id="SSF56954">
    <property type="entry name" value="Outer membrane efflux proteins (OEP)"/>
    <property type="match status" value="1"/>
</dbReference>
<accession>F1Z4A1</accession>
<dbReference type="AlphaFoldDB" id="F1Z4A1"/>
<dbReference type="InterPro" id="IPR010131">
    <property type="entry name" value="MdtP/NodT-like"/>
</dbReference>
<name>F1Z4A1_9SPHN</name>
<dbReference type="InParanoid" id="F1Z4A1"/>
<sequence length="506" mass="55421">MPLMQVSRPLARKSATLAMAAALCLGGCTVGPDYHKPTAVAPADWTSWHSGSDALRPALADAAPLPPDWWQGFHDPVLDELERRAFAASPDLRTAALHFAQARVQRDVTASQGLPQVDASATVQGQRQSEFGASTRLFDEIGGANRNALAKLLGEPYTLYKGGFDASWEIDFWGKVRRSVEAANADIAQQGALLDQARLTLASDVAQAYFSLRSAQRDLAMARADIDDLRERTRILAERTKGGLANHFDLERQHIDLRSAEAQLPALEAQEASQINRIALLLGDRPGSLSDLLHPQESEVAGALPDLTLGLPSAVALRRPDIRAAEARLHEATAKIGVARADLYPAIKLGGNFDLESYRASNLFEWGSHSWGIGPSVDLPLFDGARRRRTIRLRELEQKEAAVSFEQTVLRAWQEIDDALNAYQAERVENAKLAERREAARQALDLAQARYAGGIVTWIDVLDARRAYHQARRESWDSDARLGTRYVVVNKAIGNVPGDQAKTAVN</sequence>
<dbReference type="EMBL" id="AEWJ01000018">
    <property type="protein sequence ID" value="EGD60511.1"/>
    <property type="molecule type" value="Genomic_DNA"/>
</dbReference>
<dbReference type="Pfam" id="PF02321">
    <property type="entry name" value="OEP"/>
    <property type="match status" value="2"/>
</dbReference>
<keyword evidence="2" id="KW-0564">Palmitate</keyword>
<comment type="subcellular location">
    <subcellularLocation>
        <location evidence="2">Cell membrane</location>
        <topology evidence="2">Lipid-anchor</topology>
    </subcellularLocation>
</comment>
<reference evidence="4 5" key="1">
    <citation type="journal article" date="2012" name="J. Bacteriol.">
        <title>Draft Genome Sequence of Novosphingobium nitrogenifigens Y88T.</title>
        <authorList>
            <person name="Strabala T.J."/>
            <person name="Macdonald L."/>
            <person name="Liu V."/>
            <person name="Smit A.M."/>
        </authorList>
    </citation>
    <scope>NUCLEOTIDE SEQUENCE [LARGE SCALE GENOMIC DNA]</scope>
    <source>
        <strain evidence="4 5">DSM 19370</strain>
    </source>
</reference>
<dbReference type="InterPro" id="IPR003423">
    <property type="entry name" value="OMP_efflux"/>
</dbReference>
<dbReference type="GO" id="GO:0015562">
    <property type="term" value="F:efflux transmembrane transporter activity"/>
    <property type="evidence" value="ECO:0007669"/>
    <property type="project" value="InterPro"/>
</dbReference>
<evidence type="ECO:0000313" key="4">
    <source>
        <dbReference type="EMBL" id="EGD60511.1"/>
    </source>
</evidence>
<protein>
    <submittedName>
        <fullName evidence="4">RND efflux system, outer membrane lipoprotein, NodT family</fullName>
    </submittedName>
</protein>
<proteinExistence type="inferred from homology"/>
<gene>
    <name evidence="4" type="ORF">Y88_2801</name>
</gene>
<dbReference type="eggNOG" id="COG1538">
    <property type="taxonomic scope" value="Bacteria"/>
</dbReference>
<keyword evidence="2 4" id="KW-0449">Lipoprotein</keyword>
<keyword evidence="3" id="KW-0175">Coiled coil</keyword>
<organism evidence="4 5">
    <name type="scientific">Novosphingobium nitrogenifigens DSM 19370</name>
    <dbReference type="NCBI Taxonomy" id="983920"/>
    <lineage>
        <taxon>Bacteria</taxon>
        <taxon>Pseudomonadati</taxon>
        <taxon>Pseudomonadota</taxon>
        <taxon>Alphaproteobacteria</taxon>
        <taxon>Sphingomonadales</taxon>
        <taxon>Sphingomonadaceae</taxon>
        <taxon>Novosphingobium</taxon>
    </lineage>
</organism>
<keyword evidence="2" id="KW-1134">Transmembrane beta strand</keyword>
<dbReference type="Gene3D" id="2.20.200.10">
    <property type="entry name" value="Outer membrane efflux proteins (OEP)"/>
    <property type="match status" value="1"/>
</dbReference>
<dbReference type="PANTHER" id="PTHR30203">
    <property type="entry name" value="OUTER MEMBRANE CATION EFFLUX PROTEIN"/>
    <property type="match status" value="1"/>
</dbReference>
<evidence type="ECO:0000256" key="2">
    <source>
        <dbReference type="RuleBase" id="RU362097"/>
    </source>
</evidence>